<dbReference type="PANTHER" id="PTHR46785">
    <property type="entry name" value="VON WILLEBRAND FACTOR A DOMAIN-CONTAINING PROTEIN 3B"/>
    <property type="match status" value="1"/>
</dbReference>
<reference evidence="4 5" key="1">
    <citation type="journal article" date="2023" name="BMC Biol.">
        <title>The compact genome of the sponge Oopsacas minuta (Hexactinellida) is lacking key metazoan core genes.</title>
        <authorList>
            <person name="Santini S."/>
            <person name="Schenkelaars Q."/>
            <person name="Jourda C."/>
            <person name="Duchesne M."/>
            <person name="Belahbib H."/>
            <person name="Rocher C."/>
            <person name="Selva M."/>
            <person name="Riesgo A."/>
            <person name="Vervoort M."/>
            <person name="Leys S.P."/>
            <person name="Kodjabachian L."/>
            <person name="Le Bivic A."/>
            <person name="Borchiellini C."/>
            <person name="Claverie J.M."/>
            <person name="Renard E."/>
        </authorList>
    </citation>
    <scope>NUCLEOTIDE SEQUENCE [LARGE SCALE GENOMIC DNA]</scope>
    <source>
        <strain evidence="4">SPO-2</strain>
    </source>
</reference>
<gene>
    <name evidence="4" type="ORF">LOD99_2722</name>
</gene>
<feature type="compositionally biased region" description="Basic residues" evidence="2">
    <location>
        <begin position="43"/>
        <end position="54"/>
    </location>
</feature>
<dbReference type="Proteomes" id="UP001165289">
    <property type="component" value="Unassembled WGS sequence"/>
</dbReference>
<feature type="compositionally biased region" description="Low complexity" evidence="2">
    <location>
        <begin position="26"/>
        <end position="40"/>
    </location>
</feature>
<dbReference type="Pfam" id="PF15057">
    <property type="entry name" value="DUF4537"/>
    <property type="match status" value="3"/>
</dbReference>
<dbReference type="Gene3D" id="2.30.30.140">
    <property type="match status" value="1"/>
</dbReference>
<dbReference type="InterPro" id="IPR032770">
    <property type="entry name" value="DUF4537"/>
</dbReference>
<evidence type="ECO:0000313" key="5">
    <source>
        <dbReference type="Proteomes" id="UP001165289"/>
    </source>
</evidence>
<feature type="compositionally biased region" description="Basic and acidic residues" evidence="2">
    <location>
        <begin position="62"/>
        <end position="83"/>
    </location>
</feature>
<dbReference type="EMBL" id="JAKMXF010000221">
    <property type="protein sequence ID" value="KAI6654843.1"/>
    <property type="molecule type" value="Genomic_DNA"/>
</dbReference>
<name>A0AAV7K0X3_9METZ</name>
<feature type="compositionally biased region" description="Polar residues" evidence="2">
    <location>
        <begin position="1"/>
        <end position="11"/>
    </location>
</feature>
<feature type="domain" description="Tudor" evidence="3">
    <location>
        <begin position="88"/>
        <end position="145"/>
    </location>
</feature>
<feature type="compositionally biased region" description="Basic and acidic residues" evidence="2">
    <location>
        <begin position="12"/>
        <end position="25"/>
    </location>
</feature>
<dbReference type="PANTHER" id="PTHR46785:SF1">
    <property type="entry name" value="VON WILLEBRAND FACTOR A DOMAIN-CONTAINING PROTEIN 3B"/>
    <property type="match status" value="1"/>
</dbReference>
<comment type="caution">
    <text evidence="4">The sequence shown here is derived from an EMBL/GenBank/DDBJ whole genome shotgun (WGS) entry which is preliminary data.</text>
</comment>
<evidence type="ECO:0000313" key="4">
    <source>
        <dbReference type="EMBL" id="KAI6654843.1"/>
    </source>
</evidence>
<dbReference type="InterPro" id="IPR002999">
    <property type="entry name" value="Tudor"/>
</dbReference>
<keyword evidence="1" id="KW-0175">Coiled coil</keyword>
<sequence length="761" mass="84667">MATQSPPSSLNVKERETSRQEDLKSELSQSLSELSSVSNSTQGKKKGKRRKHNPLLHTHNISKNEEEVARSLSRESFASEKQHTKPIPQSMKGTQVCARSSRDGLFYPGIVLKHVTSNNVIVQFADGQTDRISTRLVVPRGGARPCPVLHPGDYVLVRVRSKYGQHPNLSTGMCDYFIPAIVQVTPYKGGITFPPSSVPVYAATSFNGRPVSSLRAGMIRISRAYFLSVCRYIQQLMVGLSSSIEQEERRHPALYDSVEDEGEFKLQKSPSMDTLSKLVEKQSEQHIELMERLSLVISLSSRDPIGETGPQSVLPDSEVPDAQAESITFELTPTCDMNVDTLSLERMRPFSAPAHTQTSASIPDTIPYLVDQGVQVTGMHDKWTESLPSTYTQGTSTQLDDCLLEPTPDPRMEDMENSQKKLLEELEGVTREVTALKARNSEVQESPNAYLVMQADGQTMLVPHKEGAESPHELSRSDQGPTLLIQDLTPQVSPPPVVTFSSGESVLVDSRRDGWFYAAEVLSEDIDRDSGVTLRMKINGETVWEETDKLLPFSSSESRLPEVYSDQRVLAEHPSFPTCYVPGQILRIDGETGEAEIKFYDDVTCNISWSRIQPVDEAVCSALSEIASQYDSSWITESVVCRREQSGVFYSAQVVGKSWKTRHYMIQFPDGAIEEQSIVHIFRAPGDEESGVVDGSYVLASPDAGLFMPGEVRECNEGMAVVKFCHGEEKEIKAKELIVISKLYYQDMFLFISSQLQEVED</sequence>
<evidence type="ECO:0000259" key="3">
    <source>
        <dbReference type="SMART" id="SM00333"/>
    </source>
</evidence>
<proteinExistence type="predicted"/>
<keyword evidence="5" id="KW-1185">Reference proteome</keyword>
<dbReference type="SMART" id="SM00333">
    <property type="entry name" value="TUDOR"/>
    <property type="match status" value="2"/>
</dbReference>
<feature type="region of interest" description="Disordered" evidence="2">
    <location>
        <begin position="1"/>
        <end position="94"/>
    </location>
</feature>
<accession>A0AAV7K0X3</accession>
<protein>
    <recommendedName>
        <fullName evidence="3">Tudor domain-containing protein</fullName>
    </recommendedName>
</protein>
<feature type="domain" description="Tudor" evidence="3">
    <location>
        <begin position="561"/>
        <end position="620"/>
    </location>
</feature>
<feature type="coiled-coil region" evidence="1">
    <location>
        <begin position="412"/>
        <end position="446"/>
    </location>
</feature>
<dbReference type="AlphaFoldDB" id="A0AAV7K0X3"/>
<evidence type="ECO:0000256" key="2">
    <source>
        <dbReference type="SAM" id="MobiDB-lite"/>
    </source>
</evidence>
<evidence type="ECO:0000256" key="1">
    <source>
        <dbReference type="SAM" id="Coils"/>
    </source>
</evidence>
<organism evidence="4 5">
    <name type="scientific">Oopsacas minuta</name>
    <dbReference type="NCBI Taxonomy" id="111878"/>
    <lineage>
        <taxon>Eukaryota</taxon>
        <taxon>Metazoa</taxon>
        <taxon>Porifera</taxon>
        <taxon>Hexactinellida</taxon>
        <taxon>Hexasterophora</taxon>
        <taxon>Lyssacinosida</taxon>
        <taxon>Leucopsacidae</taxon>
        <taxon>Oopsacas</taxon>
    </lineage>
</organism>